<dbReference type="AlphaFoldDB" id="A0A498R1Z8"/>
<sequence>MVKDTGFVERALRHAVAFRCRQGHPFDDTIHHRDAGSQYTAIHSASAWSDTSVAVM</sequence>
<organism evidence="1 2">
    <name type="scientific">Mycobacterium pseudokansasii</name>
    <dbReference type="NCBI Taxonomy" id="2341080"/>
    <lineage>
        <taxon>Bacteria</taxon>
        <taxon>Bacillati</taxon>
        <taxon>Actinomycetota</taxon>
        <taxon>Actinomycetes</taxon>
        <taxon>Mycobacteriales</taxon>
        <taxon>Mycobacteriaceae</taxon>
        <taxon>Mycobacterium</taxon>
    </lineage>
</organism>
<reference evidence="1 2" key="1">
    <citation type="submission" date="2018-09" db="EMBL/GenBank/DDBJ databases">
        <authorList>
            <person name="Tagini F."/>
        </authorList>
    </citation>
    <scope>NUCLEOTIDE SEQUENCE [LARGE SCALE GENOMIC DNA]</scope>
    <source>
        <strain evidence="1 2">MK142</strain>
    </source>
</reference>
<dbReference type="Proteomes" id="UP000268285">
    <property type="component" value="Unassembled WGS sequence"/>
</dbReference>
<gene>
    <name evidence="1" type="ORF">LAUMK142_05217</name>
</gene>
<name>A0A498R1Z8_9MYCO</name>
<evidence type="ECO:0000313" key="1">
    <source>
        <dbReference type="EMBL" id="VBA55718.1"/>
    </source>
</evidence>
<accession>A0A498R1Z8</accession>
<dbReference type="EMBL" id="UPHU01000001">
    <property type="protein sequence ID" value="VBA55718.1"/>
    <property type="molecule type" value="Genomic_DNA"/>
</dbReference>
<evidence type="ECO:0000313" key="2">
    <source>
        <dbReference type="Proteomes" id="UP000268285"/>
    </source>
</evidence>
<proteinExistence type="predicted"/>
<protein>
    <submittedName>
        <fullName evidence="1">Uncharacterized protein</fullName>
    </submittedName>
</protein>
<keyword evidence="2" id="KW-1185">Reference proteome</keyword>